<dbReference type="Proteomes" id="UP001347796">
    <property type="component" value="Unassembled WGS sequence"/>
</dbReference>
<reference evidence="2 3" key="1">
    <citation type="submission" date="2024-01" db="EMBL/GenBank/DDBJ databases">
        <title>The genome of the rayed Mediterranean limpet Patella caerulea (Linnaeus, 1758).</title>
        <authorList>
            <person name="Anh-Thu Weber A."/>
            <person name="Halstead-Nussloch G."/>
        </authorList>
    </citation>
    <scope>NUCLEOTIDE SEQUENCE [LARGE SCALE GENOMIC DNA]</scope>
    <source>
        <strain evidence="2">AATW-2023a</strain>
        <tissue evidence="2">Whole specimen</tissue>
    </source>
</reference>
<feature type="signal peptide" evidence="1">
    <location>
        <begin position="1"/>
        <end position="21"/>
    </location>
</feature>
<organism evidence="2 3">
    <name type="scientific">Patella caerulea</name>
    <name type="common">Rayed Mediterranean limpet</name>
    <dbReference type="NCBI Taxonomy" id="87958"/>
    <lineage>
        <taxon>Eukaryota</taxon>
        <taxon>Metazoa</taxon>
        <taxon>Spiralia</taxon>
        <taxon>Lophotrochozoa</taxon>
        <taxon>Mollusca</taxon>
        <taxon>Gastropoda</taxon>
        <taxon>Patellogastropoda</taxon>
        <taxon>Patelloidea</taxon>
        <taxon>Patellidae</taxon>
        <taxon>Patella</taxon>
    </lineage>
</organism>
<protein>
    <submittedName>
        <fullName evidence="2">Uncharacterized protein</fullName>
    </submittedName>
</protein>
<sequence>MIKICLLVVVQVVVLISTVRSDDTDNITMVTSETMTATVINMGAFFKLAGIDTDKLLHAAENNTELQDKLLPSLTPLNKTFVQEALSRNDTDLILQKVRDIILASPLLQTYLLPGKDSDHGKESSTISGDQGNGSSTIFIISNILLQTCMCVTGWLIWI</sequence>
<name>A0AAN8K479_PATCE</name>
<feature type="chain" id="PRO_5042821455" evidence="1">
    <location>
        <begin position="22"/>
        <end position="159"/>
    </location>
</feature>
<keyword evidence="1" id="KW-0732">Signal</keyword>
<dbReference type="AlphaFoldDB" id="A0AAN8K479"/>
<evidence type="ECO:0000313" key="2">
    <source>
        <dbReference type="EMBL" id="KAK6188977.1"/>
    </source>
</evidence>
<accession>A0AAN8K479</accession>
<gene>
    <name evidence="2" type="ORF">SNE40_005041</name>
</gene>
<proteinExistence type="predicted"/>
<keyword evidence="3" id="KW-1185">Reference proteome</keyword>
<evidence type="ECO:0000313" key="3">
    <source>
        <dbReference type="Proteomes" id="UP001347796"/>
    </source>
</evidence>
<comment type="caution">
    <text evidence="2">The sequence shown here is derived from an EMBL/GenBank/DDBJ whole genome shotgun (WGS) entry which is preliminary data.</text>
</comment>
<dbReference type="EMBL" id="JAZGQO010000003">
    <property type="protein sequence ID" value="KAK6188977.1"/>
    <property type="molecule type" value="Genomic_DNA"/>
</dbReference>
<evidence type="ECO:0000256" key="1">
    <source>
        <dbReference type="SAM" id="SignalP"/>
    </source>
</evidence>